<evidence type="ECO:0000313" key="6">
    <source>
        <dbReference type="Proteomes" id="UP000015105"/>
    </source>
</evidence>
<reference evidence="5" key="3">
    <citation type="journal article" date="2017" name="Nature">
        <title>Genome sequence of the progenitor of the wheat D genome Aegilops tauschii.</title>
        <authorList>
            <person name="Luo M.C."/>
            <person name="Gu Y.Q."/>
            <person name="Puiu D."/>
            <person name="Wang H."/>
            <person name="Twardziok S.O."/>
            <person name="Deal K.R."/>
            <person name="Huo N."/>
            <person name="Zhu T."/>
            <person name="Wang L."/>
            <person name="Wang Y."/>
            <person name="McGuire P.E."/>
            <person name="Liu S."/>
            <person name="Long H."/>
            <person name="Ramasamy R.K."/>
            <person name="Rodriguez J.C."/>
            <person name="Van S.L."/>
            <person name="Yuan L."/>
            <person name="Wang Z."/>
            <person name="Xia Z."/>
            <person name="Xiao L."/>
            <person name="Anderson O.D."/>
            <person name="Ouyang S."/>
            <person name="Liang Y."/>
            <person name="Zimin A.V."/>
            <person name="Pertea G."/>
            <person name="Qi P."/>
            <person name="Bennetzen J.L."/>
            <person name="Dai X."/>
            <person name="Dawson M.W."/>
            <person name="Muller H.G."/>
            <person name="Kugler K."/>
            <person name="Rivarola-Duarte L."/>
            <person name="Spannagl M."/>
            <person name="Mayer K.F.X."/>
            <person name="Lu F.H."/>
            <person name="Bevan M.W."/>
            <person name="Leroy P."/>
            <person name="Li P."/>
            <person name="You F.M."/>
            <person name="Sun Q."/>
            <person name="Liu Z."/>
            <person name="Lyons E."/>
            <person name="Wicker T."/>
            <person name="Salzberg S.L."/>
            <person name="Devos K.M."/>
            <person name="Dvorak J."/>
        </authorList>
    </citation>
    <scope>NUCLEOTIDE SEQUENCE [LARGE SCALE GENOMIC DNA]</scope>
    <source>
        <strain evidence="5">cv. AL8/78</strain>
    </source>
</reference>
<reference evidence="6" key="1">
    <citation type="journal article" date="2014" name="Science">
        <title>Ancient hybridizations among the ancestral genomes of bread wheat.</title>
        <authorList>
            <consortium name="International Wheat Genome Sequencing Consortium,"/>
            <person name="Marcussen T."/>
            <person name="Sandve S.R."/>
            <person name="Heier L."/>
            <person name="Spannagl M."/>
            <person name="Pfeifer M."/>
            <person name="Jakobsen K.S."/>
            <person name="Wulff B.B."/>
            <person name="Steuernagel B."/>
            <person name="Mayer K.F."/>
            <person name="Olsen O.A."/>
        </authorList>
    </citation>
    <scope>NUCLEOTIDE SEQUENCE [LARGE SCALE GENOMIC DNA]</scope>
    <source>
        <strain evidence="6">cv. AL8/78</strain>
    </source>
</reference>
<evidence type="ECO:0000313" key="5">
    <source>
        <dbReference type="EnsemblPlants" id="AET6Gv20169200.5"/>
    </source>
</evidence>
<proteinExistence type="inferred from homology"/>
<evidence type="ECO:0000259" key="4">
    <source>
        <dbReference type="PROSITE" id="PS51987"/>
    </source>
</evidence>
<sequence>NGQFEIALKYVLCTLAADNQIYAREIIKSIARKHGVIATFLPNYDRIQPNTFTGAYLCWGKENREAPLRTSCPPGVPPDFVSNFEIRSFDGCANPHLGLAAIVNAGIDGLRRGLKLPPPTELNPADCASHERLPHDLLGSVEALAADKIFHELMGDKLVTSVIAMRKAEIEHYAKNPGAVHHLIHRY</sequence>
<evidence type="ECO:0000256" key="2">
    <source>
        <dbReference type="PROSITE-ProRule" id="PRU01331"/>
    </source>
</evidence>
<dbReference type="PROSITE" id="PS51987">
    <property type="entry name" value="GS_CATALYTIC"/>
    <property type="match status" value="1"/>
</dbReference>
<keyword evidence="6" id="KW-1185">Reference proteome</keyword>
<protein>
    <recommendedName>
        <fullName evidence="4">GS catalytic domain-containing protein</fullName>
    </recommendedName>
</protein>
<feature type="domain" description="GS catalytic" evidence="4">
    <location>
        <begin position="1"/>
        <end position="187"/>
    </location>
</feature>
<comment type="similarity">
    <text evidence="2 3">Belongs to the glutamine synthetase family.</text>
</comment>
<keyword evidence="1" id="KW-0436">Ligase</keyword>
<dbReference type="Proteomes" id="UP000015105">
    <property type="component" value="Chromosome 6D"/>
</dbReference>
<dbReference type="Gene3D" id="3.30.590.10">
    <property type="entry name" value="Glutamine synthetase/guanido kinase, catalytic domain"/>
    <property type="match status" value="2"/>
</dbReference>
<reference evidence="5" key="5">
    <citation type="journal article" date="2021" name="G3 (Bethesda)">
        <title>Aegilops tauschii genome assembly Aet v5.0 features greater sequence contiguity and improved annotation.</title>
        <authorList>
            <person name="Wang L."/>
            <person name="Zhu T."/>
            <person name="Rodriguez J.C."/>
            <person name="Deal K.R."/>
            <person name="Dubcovsky J."/>
            <person name="McGuire P.E."/>
            <person name="Lux T."/>
            <person name="Spannagl M."/>
            <person name="Mayer K.F.X."/>
            <person name="Baldrich P."/>
            <person name="Meyers B.C."/>
            <person name="Huo N."/>
            <person name="Gu Y.Q."/>
            <person name="Zhou H."/>
            <person name="Devos K.M."/>
            <person name="Bennetzen J.L."/>
            <person name="Unver T."/>
            <person name="Budak H."/>
            <person name="Gulick P.J."/>
            <person name="Galiba G."/>
            <person name="Kalapos B."/>
            <person name="Nelson D.R."/>
            <person name="Li P."/>
            <person name="You F.M."/>
            <person name="Luo M.C."/>
            <person name="Dvorak J."/>
        </authorList>
    </citation>
    <scope>NUCLEOTIDE SEQUENCE [LARGE SCALE GENOMIC DNA]</scope>
    <source>
        <strain evidence="5">cv. AL8/78</strain>
    </source>
</reference>
<dbReference type="EnsemblPlants" id="AET6Gv20169200.5">
    <property type="protein sequence ID" value="AET6Gv20169200.5"/>
    <property type="gene ID" value="AET6Gv20169200"/>
</dbReference>
<accession>A0A453N120</accession>
<dbReference type="PANTHER" id="PTHR43785">
    <property type="entry name" value="GAMMA-GLUTAMYLPUTRESCINE SYNTHETASE"/>
    <property type="match status" value="1"/>
</dbReference>
<name>A0A453N120_AEGTS</name>
<dbReference type="SMART" id="SM01230">
    <property type="entry name" value="Gln-synt_C"/>
    <property type="match status" value="1"/>
</dbReference>
<dbReference type="SUPFAM" id="SSF55931">
    <property type="entry name" value="Glutamine synthetase/guanido kinase"/>
    <property type="match status" value="1"/>
</dbReference>
<dbReference type="GO" id="GO:0004356">
    <property type="term" value="F:glutamine synthetase activity"/>
    <property type="evidence" value="ECO:0007669"/>
    <property type="project" value="InterPro"/>
</dbReference>
<dbReference type="Gramene" id="AET6Gv20169200.5">
    <property type="protein sequence ID" value="AET6Gv20169200.5"/>
    <property type="gene ID" value="AET6Gv20169200"/>
</dbReference>
<dbReference type="InterPro" id="IPR008146">
    <property type="entry name" value="Gln_synth_cat_dom"/>
</dbReference>
<evidence type="ECO:0000256" key="1">
    <source>
        <dbReference type="ARBA" id="ARBA00022598"/>
    </source>
</evidence>
<dbReference type="Pfam" id="PF00120">
    <property type="entry name" value="Gln-synt_C"/>
    <property type="match status" value="2"/>
</dbReference>
<reference evidence="5" key="4">
    <citation type="submission" date="2019-03" db="UniProtKB">
        <authorList>
            <consortium name="EnsemblPlants"/>
        </authorList>
    </citation>
    <scope>IDENTIFICATION</scope>
</reference>
<dbReference type="PANTHER" id="PTHR43785:SF9">
    <property type="entry name" value="GS CATALYTIC DOMAIN-CONTAINING PROTEIN"/>
    <property type="match status" value="1"/>
</dbReference>
<evidence type="ECO:0000256" key="3">
    <source>
        <dbReference type="RuleBase" id="RU000384"/>
    </source>
</evidence>
<organism evidence="5 6">
    <name type="scientific">Aegilops tauschii subsp. strangulata</name>
    <name type="common">Goatgrass</name>
    <dbReference type="NCBI Taxonomy" id="200361"/>
    <lineage>
        <taxon>Eukaryota</taxon>
        <taxon>Viridiplantae</taxon>
        <taxon>Streptophyta</taxon>
        <taxon>Embryophyta</taxon>
        <taxon>Tracheophyta</taxon>
        <taxon>Spermatophyta</taxon>
        <taxon>Magnoliopsida</taxon>
        <taxon>Liliopsida</taxon>
        <taxon>Poales</taxon>
        <taxon>Poaceae</taxon>
        <taxon>BOP clade</taxon>
        <taxon>Pooideae</taxon>
        <taxon>Triticodae</taxon>
        <taxon>Triticeae</taxon>
        <taxon>Triticinae</taxon>
        <taxon>Aegilops</taxon>
    </lineage>
</organism>
<dbReference type="AlphaFoldDB" id="A0A453N120"/>
<dbReference type="InterPro" id="IPR014746">
    <property type="entry name" value="Gln_synth/guanido_kin_cat_dom"/>
</dbReference>
<reference evidence="6" key="2">
    <citation type="journal article" date="2017" name="Nat. Plants">
        <title>The Aegilops tauschii genome reveals multiple impacts of transposons.</title>
        <authorList>
            <person name="Zhao G."/>
            <person name="Zou C."/>
            <person name="Li K."/>
            <person name="Wang K."/>
            <person name="Li T."/>
            <person name="Gao L."/>
            <person name="Zhang X."/>
            <person name="Wang H."/>
            <person name="Yang Z."/>
            <person name="Liu X."/>
            <person name="Jiang W."/>
            <person name="Mao L."/>
            <person name="Kong X."/>
            <person name="Jiao Y."/>
            <person name="Jia J."/>
        </authorList>
    </citation>
    <scope>NUCLEOTIDE SEQUENCE [LARGE SCALE GENOMIC DNA]</scope>
    <source>
        <strain evidence="6">cv. AL8/78</strain>
    </source>
</reference>